<dbReference type="OrthoDB" id="562062at2759"/>
<evidence type="ECO:0000313" key="5">
    <source>
        <dbReference type="EMBL" id="KAG2495526.1"/>
    </source>
</evidence>
<dbReference type="Proteomes" id="UP000612055">
    <property type="component" value="Unassembled WGS sequence"/>
</dbReference>
<sequence length="673" mass="71276">MRARYFSGGGRCVYYQLDLTIAEPSYCPGVRPINISLPGEAAYSIDPASGAAVVSTAPTDEAGSDAQLPGSCAAIPEAYPEEVSWMGLGEELVGATWVPAAVVCTGTPRPPGPTVPPSLAPPRPMPSPPRADASWLELRLVDTSDVTSPGSPRTIFGVMQVRMPDGSWGLVCGTPSNAYLTRALAQYACRPTGLPYTGAGAWYGTFRSNTSNYGPVALTVALGCQLDLAASASKPQCTLLGGPTLTPQLFAGVNGSGVEGQLPTDMERYRALLEESVRSCPAKPAPGYYSAAFCNDLTPRPPYPPRPSPPPRPPPPPYMRRNDLRLRWTEVMPQTYSVEFGVQRGDPSSNATGDVGENGSTIVLDADGVEWGTQCVPGINATMPGPELSKATIATLCNQITGGQRPYGMILQGIRPFYPQITTVPPFRLRRNTTRVVVTDLECSPNGTAFSSSWDSDINARQPDINACRAATPLPTLPLSLDSSCSFTSMASKFLYCTEHKFNFRPWMTGIRLAQATQMQLAVPVPAGSAAAGGGVEGANGTAGTVLVNATVGRLQVRVVSQLELDWGRVCRTGFNTSVAQAACRELGLPTATAAVLSPSDLPRPPSPPGPPAPQAPLLLWSVRCALNDQRYVPASSNNTDALMLFTRDCRGGVPWEWPECAEEETDVVLACA</sequence>
<dbReference type="Gene3D" id="3.10.250.10">
    <property type="entry name" value="SRCR-like domain"/>
    <property type="match status" value="1"/>
</dbReference>
<accession>A0A835Y3Y6</accession>
<evidence type="ECO:0000256" key="3">
    <source>
        <dbReference type="SAM" id="MobiDB-lite"/>
    </source>
</evidence>
<gene>
    <name evidence="5" type="ORF">HYH03_006469</name>
</gene>
<feature type="compositionally biased region" description="Pro residues" evidence="3">
    <location>
        <begin position="108"/>
        <end position="129"/>
    </location>
</feature>
<dbReference type="PANTHER" id="PTHR13037:SF24">
    <property type="entry name" value="POLYCOMB PROTEIN PCL-RELATED"/>
    <property type="match status" value="1"/>
</dbReference>
<feature type="compositionally biased region" description="Pro residues" evidence="3">
    <location>
        <begin position="299"/>
        <end position="318"/>
    </location>
</feature>
<feature type="region of interest" description="Disordered" evidence="3">
    <location>
        <begin position="299"/>
        <end position="321"/>
    </location>
</feature>
<reference evidence="5" key="1">
    <citation type="journal article" date="2020" name="bioRxiv">
        <title>Comparative genomics of Chlamydomonas.</title>
        <authorList>
            <person name="Craig R.J."/>
            <person name="Hasan A.R."/>
            <person name="Ness R.W."/>
            <person name="Keightley P.D."/>
        </authorList>
    </citation>
    <scope>NUCLEOTIDE SEQUENCE</scope>
    <source>
        <strain evidence="5">CCAP 11/70</strain>
    </source>
</reference>
<protein>
    <recommendedName>
        <fullName evidence="4">SRCR domain-containing protein</fullName>
    </recommendedName>
</protein>
<feature type="domain" description="SRCR" evidence="4">
    <location>
        <begin position="138"/>
        <end position="193"/>
    </location>
</feature>
<dbReference type="InterPro" id="IPR001190">
    <property type="entry name" value="SRCR"/>
</dbReference>
<dbReference type="PANTHER" id="PTHR13037">
    <property type="entry name" value="FORMIN"/>
    <property type="match status" value="1"/>
</dbReference>
<feature type="region of interest" description="Disordered" evidence="3">
    <location>
        <begin position="107"/>
        <end position="129"/>
    </location>
</feature>
<dbReference type="PROSITE" id="PS50287">
    <property type="entry name" value="SRCR_2"/>
    <property type="match status" value="2"/>
</dbReference>
<evidence type="ECO:0000259" key="4">
    <source>
        <dbReference type="PROSITE" id="PS50287"/>
    </source>
</evidence>
<dbReference type="SUPFAM" id="SSF56487">
    <property type="entry name" value="SRCR-like"/>
    <property type="match status" value="1"/>
</dbReference>
<dbReference type="GO" id="GO:0016020">
    <property type="term" value="C:membrane"/>
    <property type="evidence" value="ECO:0007669"/>
    <property type="project" value="InterPro"/>
</dbReference>
<evidence type="ECO:0000256" key="2">
    <source>
        <dbReference type="ARBA" id="ARBA00023157"/>
    </source>
</evidence>
<keyword evidence="2" id="KW-1015">Disulfide bond</keyword>
<name>A0A835Y3Y6_9CHLO</name>
<organism evidence="5 6">
    <name type="scientific">Edaphochlamys debaryana</name>
    <dbReference type="NCBI Taxonomy" id="47281"/>
    <lineage>
        <taxon>Eukaryota</taxon>
        <taxon>Viridiplantae</taxon>
        <taxon>Chlorophyta</taxon>
        <taxon>core chlorophytes</taxon>
        <taxon>Chlorophyceae</taxon>
        <taxon>CS clade</taxon>
        <taxon>Chlamydomonadales</taxon>
        <taxon>Chlamydomonadales incertae sedis</taxon>
        <taxon>Edaphochlamys</taxon>
    </lineage>
</organism>
<comment type="caution">
    <text evidence="5">The sequence shown here is derived from an EMBL/GenBank/DDBJ whole genome shotgun (WGS) entry which is preliminary data.</text>
</comment>
<keyword evidence="6" id="KW-1185">Reference proteome</keyword>
<keyword evidence="1" id="KW-0945">Host-virus interaction</keyword>
<evidence type="ECO:0000256" key="1">
    <source>
        <dbReference type="ARBA" id="ARBA00022581"/>
    </source>
</evidence>
<dbReference type="InterPro" id="IPR036772">
    <property type="entry name" value="SRCR-like_dom_sf"/>
</dbReference>
<feature type="domain" description="SRCR" evidence="4">
    <location>
        <begin position="536"/>
        <end position="673"/>
    </location>
</feature>
<dbReference type="AlphaFoldDB" id="A0A835Y3Y6"/>
<proteinExistence type="predicted"/>
<dbReference type="EMBL" id="JAEHOE010000024">
    <property type="protein sequence ID" value="KAG2495526.1"/>
    <property type="molecule type" value="Genomic_DNA"/>
</dbReference>
<evidence type="ECO:0000313" key="6">
    <source>
        <dbReference type="Proteomes" id="UP000612055"/>
    </source>
</evidence>